<dbReference type="Pfam" id="PF00264">
    <property type="entry name" value="Tyrosinase"/>
    <property type="match status" value="1"/>
</dbReference>
<dbReference type="GeneID" id="67019075"/>
<evidence type="ECO:0000256" key="9">
    <source>
        <dbReference type="ARBA" id="ARBA00048233"/>
    </source>
</evidence>
<dbReference type="RefSeq" id="XP_043170672.1">
    <property type="nucleotide sequence ID" value="XM_043314737.1"/>
</dbReference>
<dbReference type="EC" id="1.14.18.1" evidence="3"/>
<organism evidence="13 14">
    <name type="scientific">Alternaria atra</name>
    <dbReference type="NCBI Taxonomy" id="119953"/>
    <lineage>
        <taxon>Eukaryota</taxon>
        <taxon>Fungi</taxon>
        <taxon>Dikarya</taxon>
        <taxon>Ascomycota</taxon>
        <taxon>Pezizomycotina</taxon>
        <taxon>Dothideomycetes</taxon>
        <taxon>Pleosporomycetidae</taxon>
        <taxon>Pleosporales</taxon>
        <taxon>Pleosporineae</taxon>
        <taxon>Pleosporaceae</taxon>
        <taxon>Alternaria</taxon>
        <taxon>Alternaria sect. Ulocladioides</taxon>
    </lineage>
</organism>
<keyword evidence="5" id="KW-0560">Oxidoreductase</keyword>
<comment type="similarity">
    <text evidence="2">Belongs to the tyrosinase family.</text>
</comment>
<evidence type="ECO:0000256" key="10">
    <source>
        <dbReference type="ARBA" id="ARBA00048881"/>
    </source>
</evidence>
<evidence type="ECO:0000256" key="8">
    <source>
        <dbReference type="ARBA" id="ARBA00023101"/>
    </source>
</evidence>
<dbReference type="Gene3D" id="1.10.1280.10">
    <property type="entry name" value="Di-copper center containing domain from catechol oxidase"/>
    <property type="match status" value="1"/>
</dbReference>
<dbReference type="SUPFAM" id="SSF48056">
    <property type="entry name" value="Di-copper centre-containing domain"/>
    <property type="match status" value="1"/>
</dbReference>
<dbReference type="OrthoDB" id="6132182at2759"/>
<comment type="catalytic activity">
    <reaction evidence="10">
        <text>L-tyrosine + O2 = L-dopaquinone + H2O</text>
        <dbReference type="Rhea" id="RHEA:18117"/>
        <dbReference type="ChEBI" id="CHEBI:15377"/>
        <dbReference type="ChEBI" id="CHEBI:15379"/>
        <dbReference type="ChEBI" id="CHEBI:57924"/>
        <dbReference type="ChEBI" id="CHEBI:58315"/>
        <dbReference type="EC" id="1.14.18.1"/>
    </reaction>
</comment>
<feature type="domain" description="Tyrosinase copper-binding" evidence="12">
    <location>
        <begin position="123"/>
        <end position="140"/>
    </location>
</feature>
<proteinExistence type="inferred from homology"/>
<dbReference type="GO" id="GO:0042438">
    <property type="term" value="P:melanin biosynthetic process"/>
    <property type="evidence" value="ECO:0007669"/>
    <property type="project" value="UniProtKB-KW"/>
</dbReference>
<evidence type="ECO:0000256" key="4">
    <source>
        <dbReference type="ARBA" id="ARBA00022723"/>
    </source>
</evidence>
<dbReference type="InterPro" id="IPR050316">
    <property type="entry name" value="Tyrosinase/Hemocyanin"/>
</dbReference>
<reference evidence="13" key="1">
    <citation type="submission" date="2021-05" db="EMBL/GenBank/DDBJ databases">
        <authorList>
            <person name="Stam R."/>
        </authorList>
    </citation>
    <scope>NUCLEOTIDE SEQUENCE</scope>
    <source>
        <strain evidence="13">CS162</strain>
    </source>
</reference>
<accession>A0A8J2ID19</accession>
<keyword evidence="11" id="KW-0732">Signal</keyword>
<evidence type="ECO:0000313" key="13">
    <source>
        <dbReference type="EMBL" id="CAG5169972.1"/>
    </source>
</evidence>
<evidence type="ECO:0000313" key="14">
    <source>
        <dbReference type="Proteomes" id="UP000676310"/>
    </source>
</evidence>
<dbReference type="GO" id="GO:0004503">
    <property type="term" value="F:tyrosinase activity"/>
    <property type="evidence" value="ECO:0007669"/>
    <property type="project" value="UniProtKB-EC"/>
</dbReference>
<gene>
    <name evidence="13" type="ORF">ALTATR162_LOCUS7110</name>
</gene>
<comment type="cofactor">
    <cofactor evidence="1">
        <name>Cu(2+)</name>
        <dbReference type="ChEBI" id="CHEBI:29036"/>
    </cofactor>
</comment>
<protein>
    <recommendedName>
        <fullName evidence="3">tyrosinase</fullName>
        <ecNumber evidence="3">1.14.18.1</ecNumber>
    </recommendedName>
</protein>
<dbReference type="EMBL" id="CAJRGZ010000022">
    <property type="protein sequence ID" value="CAG5169972.1"/>
    <property type="molecule type" value="Genomic_DNA"/>
</dbReference>
<comment type="catalytic activity">
    <reaction evidence="9">
        <text>2 L-dopa + O2 = 2 L-dopaquinone + 2 H2O</text>
        <dbReference type="Rhea" id="RHEA:34287"/>
        <dbReference type="ChEBI" id="CHEBI:15377"/>
        <dbReference type="ChEBI" id="CHEBI:15379"/>
        <dbReference type="ChEBI" id="CHEBI:57504"/>
        <dbReference type="ChEBI" id="CHEBI:57924"/>
        <dbReference type="EC" id="1.14.18.1"/>
    </reaction>
</comment>
<evidence type="ECO:0000259" key="12">
    <source>
        <dbReference type="PROSITE" id="PS00497"/>
    </source>
</evidence>
<keyword evidence="14" id="KW-1185">Reference proteome</keyword>
<evidence type="ECO:0000256" key="7">
    <source>
        <dbReference type="ARBA" id="ARBA00023033"/>
    </source>
</evidence>
<feature type="signal peptide" evidence="11">
    <location>
        <begin position="1"/>
        <end position="21"/>
    </location>
</feature>
<evidence type="ECO:0000256" key="1">
    <source>
        <dbReference type="ARBA" id="ARBA00001973"/>
    </source>
</evidence>
<name>A0A8J2ID19_9PLEO</name>
<evidence type="ECO:0000256" key="5">
    <source>
        <dbReference type="ARBA" id="ARBA00023002"/>
    </source>
</evidence>
<dbReference type="Proteomes" id="UP000676310">
    <property type="component" value="Unassembled WGS sequence"/>
</dbReference>
<dbReference type="InterPro" id="IPR002227">
    <property type="entry name" value="Tyrosinase_Cu-bd"/>
</dbReference>
<keyword evidence="7" id="KW-0503">Monooxygenase</keyword>
<dbReference type="PROSITE" id="PS00497">
    <property type="entry name" value="TYROSINASE_1"/>
    <property type="match status" value="1"/>
</dbReference>
<keyword evidence="4" id="KW-0479">Metal-binding</keyword>
<evidence type="ECO:0000256" key="2">
    <source>
        <dbReference type="ARBA" id="ARBA00009928"/>
    </source>
</evidence>
<evidence type="ECO:0000256" key="3">
    <source>
        <dbReference type="ARBA" id="ARBA00011906"/>
    </source>
</evidence>
<evidence type="ECO:0000256" key="6">
    <source>
        <dbReference type="ARBA" id="ARBA00023008"/>
    </source>
</evidence>
<evidence type="ECO:0000256" key="11">
    <source>
        <dbReference type="SAM" id="SignalP"/>
    </source>
</evidence>
<keyword evidence="8" id="KW-0470">Melanin biosynthesis</keyword>
<dbReference type="PANTHER" id="PTHR11474">
    <property type="entry name" value="TYROSINASE FAMILY MEMBER"/>
    <property type="match status" value="1"/>
</dbReference>
<feature type="chain" id="PRO_5035276853" description="tyrosinase" evidence="11">
    <location>
        <begin position="22"/>
        <end position="617"/>
    </location>
</feature>
<dbReference type="InterPro" id="IPR008922">
    <property type="entry name" value="Di-copper_centre_dom_sf"/>
</dbReference>
<dbReference type="PRINTS" id="PR00092">
    <property type="entry name" value="TYROSINASE"/>
</dbReference>
<dbReference type="PANTHER" id="PTHR11474:SF76">
    <property type="entry name" value="SHKT DOMAIN-CONTAINING PROTEIN"/>
    <property type="match status" value="1"/>
</dbReference>
<comment type="caution">
    <text evidence="13">The sequence shown here is derived from an EMBL/GenBank/DDBJ whole genome shotgun (WGS) entry which is preliminary data.</text>
</comment>
<dbReference type="InterPro" id="IPR041640">
    <property type="entry name" value="Tyrosinase_C"/>
</dbReference>
<dbReference type="AlphaFoldDB" id="A0A8J2ID19"/>
<dbReference type="Pfam" id="PF18132">
    <property type="entry name" value="Tyrosinase_C"/>
    <property type="match status" value="1"/>
</dbReference>
<dbReference type="GO" id="GO:0046872">
    <property type="term" value="F:metal ion binding"/>
    <property type="evidence" value="ECO:0007669"/>
    <property type="project" value="UniProtKB-KW"/>
</dbReference>
<keyword evidence="6" id="KW-0186">Copper</keyword>
<sequence length="617" mass="69453">MLAPRLISCLLPWLLIPYVTCTPFPARRSSHASRQSEVGAVIGAKTRDENGNAYVRREVRDLKNRFPDQWTLYILALQKLHQTPQNNPNSFYGLSSIHGRPYEIWGDAKGLPDKIGKAGYCPHGNELFMGWHRPYLALFEQVLSGHVHDIAGQAPADQMERFLAAANEFRIPYWDWAQGTTTGPVPEMFTSPYLTVTDTDGTPVVLSNPLYSYTFNPIPEGFDMKWRQMSTTIRWPENDTPNATSQQFKFVDAFRAQSTNLIVQVGVAFRSSTFSRFSSILEDPHGWIHGVIGGGYDSKQPWAGHMWPLEYSSYEPLFMLHHANVDRLLALYQGAHPDRWMEPSDIGPHGNVYLEDYQTVSADTHLMPFRKASGQFLTFNDCRNTTVFGYAYPETQRWNFASDEDYQRDVTTTITNLYGGHTRAQVQVQVTTQHVTAFGQALLDNNNTYTEWTIETQVIASRLPPTFILSFSLVGLSQSSSIIDLGSWMMLMPERNDDLHSMGVSTVPEVKMNGTTSITTYLVDRVNANELASLDPNDVVPYLSSYLTWNVYDEHGERIPFPDTKTLKVDVFGTSAHVPDDPNAPIEYHEGNAIAYPEITASKANGSNKNPPGMMPP</sequence>